<gene>
    <name evidence="2" type="ORF">N7509_011187</name>
</gene>
<dbReference type="EMBL" id="JAPZBU010000009">
    <property type="protein sequence ID" value="KAJ5388646.1"/>
    <property type="molecule type" value="Genomic_DNA"/>
</dbReference>
<dbReference type="RefSeq" id="XP_056486444.1">
    <property type="nucleotide sequence ID" value="XM_056635824.1"/>
</dbReference>
<accession>A0A9W9VSM1</accession>
<protein>
    <submittedName>
        <fullName evidence="2">Carbohydrate-binding module family 50 protein</fullName>
    </submittedName>
</protein>
<comment type="caution">
    <text evidence="2">The sequence shown here is derived from an EMBL/GenBank/DDBJ whole genome shotgun (WGS) entry which is preliminary data.</text>
</comment>
<evidence type="ECO:0000313" key="2">
    <source>
        <dbReference type="EMBL" id="KAJ5388646.1"/>
    </source>
</evidence>
<evidence type="ECO:0000313" key="3">
    <source>
        <dbReference type="Proteomes" id="UP001147747"/>
    </source>
</evidence>
<dbReference type="AlphaFoldDB" id="A0A9W9VSM1"/>
<feature type="signal peptide" evidence="1">
    <location>
        <begin position="1"/>
        <end position="15"/>
    </location>
</feature>
<reference evidence="2" key="1">
    <citation type="submission" date="2022-12" db="EMBL/GenBank/DDBJ databases">
        <authorList>
            <person name="Petersen C."/>
        </authorList>
    </citation>
    <scope>NUCLEOTIDE SEQUENCE</scope>
    <source>
        <strain evidence="2">IBT 29677</strain>
    </source>
</reference>
<evidence type="ECO:0000256" key="1">
    <source>
        <dbReference type="SAM" id="SignalP"/>
    </source>
</evidence>
<proteinExistence type="predicted"/>
<feature type="chain" id="PRO_5040992017" evidence="1">
    <location>
        <begin position="16"/>
        <end position="138"/>
    </location>
</feature>
<name>A0A9W9VSM1_9EURO</name>
<sequence length="138" mass="15820">MRGLIPLALAAIVQAGHVPSQEAIAQTGDISTDHRDDRPTVWKHIDMISVPFVHKIYPNNRPVIPIADGTREDCTEYSWYKDYEFRGQEIERDCWGIAMFYEITPEVCFRCLCSDPIRKHLKLIIMPQGIHSLEPIDG</sequence>
<dbReference type="OrthoDB" id="5985073at2759"/>
<keyword evidence="1" id="KW-0732">Signal</keyword>
<keyword evidence="3" id="KW-1185">Reference proteome</keyword>
<organism evidence="2 3">
    <name type="scientific">Penicillium cosmopolitanum</name>
    <dbReference type="NCBI Taxonomy" id="1131564"/>
    <lineage>
        <taxon>Eukaryota</taxon>
        <taxon>Fungi</taxon>
        <taxon>Dikarya</taxon>
        <taxon>Ascomycota</taxon>
        <taxon>Pezizomycotina</taxon>
        <taxon>Eurotiomycetes</taxon>
        <taxon>Eurotiomycetidae</taxon>
        <taxon>Eurotiales</taxon>
        <taxon>Aspergillaceae</taxon>
        <taxon>Penicillium</taxon>
    </lineage>
</organism>
<dbReference type="GeneID" id="81374804"/>
<reference evidence="2" key="2">
    <citation type="journal article" date="2023" name="IMA Fungus">
        <title>Comparative genomic study of the Penicillium genus elucidates a diverse pangenome and 15 lateral gene transfer events.</title>
        <authorList>
            <person name="Petersen C."/>
            <person name="Sorensen T."/>
            <person name="Nielsen M.R."/>
            <person name="Sondergaard T.E."/>
            <person name="Sorensen J.L."/>
            <person name="Fitzpatrick D.A."/>
            <person name="Frisvad J.C."/>
            <person name="Nielsen K.L."/>
        </authorList>
    </citation>
    <scope>NUCLEOTIDE SEQUENCE</scope>
    <source>
        <strain evidence="2">IBT 29677</strain>
    </source>
</reference>
<dbReference type="Proteomes" id="UP001147747">
    <property type="component" value="Unassembled WGS sequence"/>
</dbReference>